<dbReference type="InterPro" id="IPR001647">
    <property type="entry name" value="HTH_TetR"/>
</dbReference>
<dbReference type="Gene3D" id="1.10.10.60">
    <property type="entry name" value="Homeodomain-like"/>
    <property type="match status" value="1"/>
</dbReference>
<dbReference type="InterPro" id="IPR050109">
    <property type="entry name" value="HTH-type_TetR-like_transc_reg"/>
</dbReference>
<dbReference type="Proteomes" id="UP001501676">
    <property type="component" value="Unassembled WGS sequence"/>
</dbReference>
<proteinExistence type="predicted"/>
<dbReference type="PANTHER" id="PTHR30055">
    <property type="entry name" value="HTH-TYPE TRANSCRIPTIONAL REGULATOR RUTR"/>
    <property type="match status" value="1"/>
</dbReference>
<protein>
    <submittedName>
        <fullName evidence="6">TetR/AcrR family transcriptional regulator</fullName>
    </submittedName>
</protein>
<evidence type="ECO:0000313" key="7">
    <source>
        <dbReference type="Proteomes" id="UP001501676"/>
    </source>
</evidence>
<gene>
    <name evidence="6" type="ORF">GCM10020369_18870</name>
</gene>
<feature type="domain" description="HTH tetR-type" evidence="5">
    <location>
        <begin position="19"/>
        <end position="79"/>
    </location>
</feature>
<dbReference type="PROSITE" id="PS50977">
    <property type="entry name" value="HTH_TETR_2"/>
    <property type="match status" value="1"/>
</dbReference>
<reference evidence="7" key="1">
    <citation type="journal article" date="2019" name="Int. J. Syst. Evol. Microbiol.">
        <title>The Global Catalogue of Microorganisms (GCM) 10K type strain sequencing project: providing services to taxonomists for standard genome sequencing and annotation.</title>
        <authorList>
            <consortium name="The Broad Institute Genomics Platform"/>
            <consortium name="The Broad Institute Genome Sequencing Center for Infectious Disease"/>
            <person name="Wu L."/>
            <person name="Ma J."/>
        </authorList>
    </citation>
    <scope>NUCLEOTIDE SEQUENCE [LARGE SCALE GENOMIC DNA]</scope>
    <source>
        <strain evidence="7">JCM 9458</strain>
    </source>
</reference>
<accession>A0ABP6SUQ9</accession>
<dbReference type="SUPFAM" id="SSF46689">
    <property type="entry name" value="Homeodomain-like"/>
    <property type="match status" value="1"/>
</dbReference>
<evidence type="ECO:0000256" key="2">
    <source>
        <dbReference type="ARBA" id="ARBA00023125"/>
    </source>
</evidence>
<evidence type="ECO:0000256" key="1">
    <source>
        <dbReference type="ARBA" id="ARBA00023015"/>
    </source>
</evidence>
<dbReference type="Pfam" id="PF17754">
    <property type="entry name" value="TetR_C_14"/>
    <property type="match status" value="1"/>
</dbReference>
<keyword evidence="3" id="KW-0804">Transcription</keyword>
<sequence length="220" mass="22727">MNAADDSPASTGLRLRKKQQTRTALADAALRLVAERGLDHVTVEEISAEADVSARTFFNYFATKDDAVFGSMLEGGDRIRDSVVAAPPELAVWAAVWSAYRDEAALLETDAERLRLRMTVCSQNPPMLARLVEGGAAAELALAEAIAGRLGVDPAVDGTPLLIAATAGGALRVAMMRWASGAGDRPLTALVDEAFQALAAGLAPAPAGGAASADDLAAGR</sequence>
<evidence type="ECO:0000313" key="6">
    <source>
        <dbReference type="EMBL" id="GAA3385419.1"/>
    </source>
</evidence>
<keyword evidence="2 4" id="KW-0238">DNA-binding</keyword>
<dbReference type="RefSeq" id="WP_345727617.1">
    <property type="nucleotide sequence ID" value="NZ_BAAAYN010000011.1"/>
</dbReference>
<dbReference type="InterPro" id="IPR009057">
    <property type="entry name" value="Homeodomain-like_sf"/>
</dbReference>
<dbReference type="PANTHER" id="PTHR30055:SF238">
    <property type="entry name" value="MYCOFACTOCIN BIOSYNTHESIS TRANSCRIPTIONAL REGULATOR MFTR-RELATED"/>
    <property type="match status" value="1"/>
</dbReference>
<keyword evidence="7" id="KW-1185">Reference proteome</keyword>
<comment type="caution">
    <text evidence="6">The sequence shown here is derived from an EMBL/GenBank/DDBJ whole genome shotgun (WGS) entry which is preliminary data.</text>
</comment>
<evidence type="ECO:0000256" key="4">
    <source>
        <dbReference type="PROSITE-ProRule" id="PRU00335"/>
    </source>
</evidence>
<dbReference type="Gene3D" id="1.10.357.10">
    <property type="entry name" value="Tetracycline Repressor, domain 2"/>
    <property type="match status" value="1"/>
</dbReference>
<dbReference type="EMBL" id="BAAAYN010000011">
    <property type="protein sequence ID" value="GAA3385419.1"/>
    <property type="molecule type" value="Genomic_DNA"/>
</dbReference>
<dbReference type="InterPro" id="IPR023772">
    <property type="entry name" value="DNA-bd_HTH_TetR-type_CS"/>
</dbReference>
<dbReference type="PROSITE" id="PS01081">
    <property type="entry name" value="HTH_TETR_1"/>
    <property type="match status" value="1"/>
</dbReference>
<feature type="DNA-binding region" description="H-T-H motif" evidence="4">
    <location>
        <begin position="42"/>
        <end position="61"/>
    </location>
</feature>
<dbReference type="Pfam" id="PF00440">
    <property type="entry name" value="TetR_N"/>
    <property type="match status" value="1"/>
</dbReference>
<name>A0ABP6SUQ9_9ACTN</name>
<dbReference type="InterPro" id="IPR041347">
    <property type="entry name" value="MftR_C"/>
</dbReference>
<evidence type="ECO:0000259" key="5">
    <source>
        <dbReference type="PROSITE" id="PS50977"/>
    </source>
</evidence>
<keyword evidence="1" id="KW-0805">Transcription regulation</keyword>
<evidence type="ECO:0000256" key="3">
    <source>
        <dbReference type="ARBA" id="ARBA00023163"/>
    </source>
</evidence>
<dbReference type="PRINTS" id="PR00455">
    <property type="entry name" value="HTHTETR"/>
</dbReference>
<organism evidence="6 7">
    <name type="scientific">Cryptosporangium minutisporangium</name>
    <dbReference type="NCBI Taxonomy" id="113569"/>
    <lineage>
        <taxon>Bacteria</taxon>
        <taxon>Bacillati</taxon>
        <taxon>Actinomycetota</taxon>
        <taxon>Actinomycetes</taxon>
        <taxon>Cryptosporangiales</taxon>
        <taxon>Cryptosporangiaceae</taxon>
        <taxon>Cryptosporangium</taxon>
    </lineage>
</organism>